<reference evidence="2" key="1">
    <citation type="submission" date="2023-08" db="EMBL/GenBank/DDBJ databases">
        <authorList>
            <person name="Audoor S."/>
            <person name="Bilcke G."/>
        </authorList>
    </citation>
    <scope>NUCLEOTIDE SEQUENCE</scope>
</reference>
<evidence type="ECO:0000313" key="3">
    <source>
        <dbReference type="Proteomes" id="UP001295423"/>
    </source>
</evidence>
<protein>
    <submittedName>
        <fullName evidence="2">Uncharacterized protein</fullName>
    </submittedName>
</protein>
<dbReference type="Proteomes" id="UP001295423">
    <property type="component" value="Unassembled WGS sequence"/>
</dbReference>
<organism evidence="2 3">
    <name type="scientific">Cylindrotheca closterium</name>
    <dbReference type="NCBI Taxonomy" id="2856"/>
    <lineage>
        <taxon>Eukaryota</taxon>
        <taxon>Sar</taxon>
        <taxon>Stramenopiles</taxon>
        <taxon>Ochrophyta</taxon>
        <taxon>Bacillariophyta</taxon>
        <taxon>Bacillariophyceae</taxon>
        <taxon>Bacillariophycidae</taxon>
        <taxon>Bacillariales</taxon>
        <taxon>Bacillariaceae</taxon>
        <taxon>Cylindrotheca</taxon>
    </lineage>
</organism>
<dbReference type="AlphaFoldDB" id="A0AAD2FYQ1"/>
<feature type="compositionally biased region" description="Low complexity" evidence="1">
    <location>
        <begin position="71"/>
        <end position="102"/>
    </location>
</feature>
<feature type="compositionally biased region" description="Acidic residues" evidence="1">
    <location>
        <begin position="159"/>
        <end position="174"/>
    </location>
</feature>
<feature type="compositionally biased region" description="Polar residues" evidence="1">
    <location>
        <begin position="1"/>
        <end position="14"/>
    </location>
</feature>
<keyword evidence="3" id="KW-1185">Reference proteome</keyword>
<feature type="compositionally biased region" description="Acidic residues" evidence="1">
    <location>
        <begin position="215"/>
        <end position="231"/>
    </location>
</feature>
<evidence type="ECO:0000313" key="2">
    <source>
        <dbReference type="EMBL" id="CAJ1955777.1"/>
    </source>
</evidence>
<feature type="compositionally biased region" description="Basic and acidic residues" evidence="1">
    <location>
        <begin position="198"/>
        <end position="214"/>
    </location>
</feature>
<feature type="compositionally biased region" description="Acidic residues" evidence="1">
    <location>
        <begin position="182"/>
        <end position="192"/>
    </location>
</feature>
<feature type="region of interest" description="Disordered" evidence="1">
    <location>
        <begin position="67"/>
        <end position="103"/>
    </location>
</feature>
<proteinExistence type="predicted"/>
<evidence type="ECO:0000256" key="1">
    <source>
        <dbReference type="SAM" id="MobiDB-lite"/>
    </source>
</evidence>
<feature type="compositionally biased region" description="Basic and acidic residues" evidence="1">
    <location>
        <begin position="35"/>
        <end position="45"/>
    </location>
</feature>
<accession>A0AAD2FYQ1</accession>
<dbReference type="EMBL" id="CAKOGP040001892">
    <property type="protein sequence ID" value="CAJ1955777.1"/>
    <property type="molecule type" value="Genomic_DNA"/>
</dbReference>
<name>A0AAD2FYQ1_9STRA</name>
<sequence>MNIQAAPTSHSNLPPNVEPECRPKGKSVIPAPRQGSKEYPKEKFYSFHNNTPPACSGVDKFLNTQFGEMDLNSGSGSSSSSSSSSLPNNSLLNGNSSSSSSNFSQINYERLDHSFNTSLLSHDLPKILEDNSMHDEEKQQQQILKRQIVLPDVTKFCEDTDSDSSDDDSSDDDGSCLSDGPLNDDVDNDDEAPAITRLSEHKSEHSLYERRESSDDGSDWEEDSCGDDDEY</sequence>
<feature type="region of interest" description="Disordered" evidence="1">
    <location>
        <begin position="1"/>
        <end position="49"/>
    </location>
</feature>
<gene>
    <name evidence="2" type="ORF">CYCCA115_LOCUS15919</name>
</gene>
<feature type="region of interest" description="Disordered" evidence="1">
    <location>
        <begin position="156"/>
        <end position="231"/>
    </location>
</feature>
<comment type="caution">
    <text evidence="2">The sequence shown here is derived from an EMBL/GenBank/DDBJ whole genome shotgun (WGS) entry which is preliminary data.</text>
</comment>